<evidence type="ECO:0000313" key="20">
    <source>
        <dbReference type="Proteomes" id="UP000199652"/>
    </source>
</evidence>
<dbReference type="GO" id="GO:0006508">
    <property type="term" value="P:proteolysis"/>
    <property type="evidence" value="ECO:0007669"/>
    <property type="project" value="UniProtKB-KW"/>
</dbReference>
<evidence type="ECO:0000256" key="5">
    <source>
        <dbReference type="ARBA" id="ARBA00022801"/>
    </source>
</evidence>
<name>A0A1H3CAA0_EUBBA</name>
<keyword evidence="20" id="KW-1185">Reference proteome</keyword>
<dbReference type="AlphaFoldDB" id="A0A1H3CAA0"/>
<dbReference type="PIRSF" id="PIRSF016599">
    <property type="entry name" value="Xaa-His_dipept"/>
    <property type="match status" value="1"/>
</dbReference>
<evidence type="ECO:0000256" key="15">
    <source>
        <dbReference type="ARBA" id="ARBA00076004"/>
    </source>
</evidence>
<accession>A0A1H3CAA0</accession>
<comment type="catalytic activity">
    <reaction evidence="9">
        <text>Hydrolysis of dipeptides, preferentially hydrophobic dipeptides including prolyl amino acids.</text>
        <dbReference type="EC" id="3.4.13.18"/>
    </reaction>
</comment>
<dbReference type="Gene3D" id="3.40.630.10">
    <property type="entry name" value="Zn peptidases"/>
    <property type="match status" value="2"/>
</dbReference>
<keyword evidence="3" id="KW-0645">Protease</keyword>
<evidence type="ECO:0000256" key="6">
    <source>
        <dbReference type="ARBA" id="ARBA00022833"/>
    </source>
</evidence>
<dbReference type="OrthoDB" id="9773892at2"/>
<keyword evidence="8" id="KW-0170">Cobalt</keyword>
<reference evidence="20" key="1">
    <citation type="submission" date="2016-10" db="EMBL/GenBank/DDBJ databases">
        <authorList>
            <person name="Varghese N."/>
            <person name="Submissions S."/>
        </authorList>
    </citation>
    <scope>NUCLEOTIDE SEQUENCE [LARGE SCALE GENOMIC DNA]</scope>
    <source>
        <strain evidence="20">VPI 5359</strain>
    </source>
</reference>
<dbReference type="FunFam" id="3.40.630.10:FF:000018">
    <property type="entry name" value="Aminoacyl-histidine dipeptidase PepD"/>
    <property type="match status" value="1"/>
</dbReference>
<dbReference type="InterPro" id="IPR011650">
    <property type="entry name" value="Peptidase_M20_dimer"/>
</dbReference>
<evidence type="ECO:0000256" key="7">
    <source>
        <dbReference type="ARBA" id="ARBA00023049"/>
    </source>
</evidence>
<dbReference type="PRINTS" id="PR00934">
    <property type="entry name" value="XHISDIPTASE"/>
</dbReference>
<dbReference type="EC" id="3.4.13.18" evidence="10"/>
<dbReference type="Proteomes" id="UP000199652">
    <property type="component" value="Unassembled WGS sequence"/>
</dbReference>
<feature type="domain" description="Peptidase M20 dimerisation" evidence="18">
    <location>
        <begin position="214"/>
        <end position="287"/>
    </location>
</feature>
<evidence type="ECO:0000256" key="3">
    <source>
        <dbReference type="ARBA" id="ARBA00022670"/>
    </source>
</evidence>
<comment type="cofactor">
    <cofactor evidence="2">
        <name>Zn(2+)</name>
        <dbReference type="ChEBI" id="CHEBI:29105"/>
    </cofactor>
</comment>
<evidence type="ECO:0000256" key="8">
    <source>
        <dbReference type="ARBA" id="ARBA00023285"/>
    </source>
</evidence>
<evidence type="ECO:0000256" key="2">
    <source>
        <dbReference type="ARBA" id="ARBA00001947"/>
    </source>
</evidence>
<evidence type="ECO:0000256" key="9">
    <source>
        <dbReference type="ARBA" id="ARBA00036421"/>
    </source>
</evidence>
<evidence type="ECO:0000256" key="17">
    <source>
        <dbReference type="ARBA" id="ARBA00078074"/>
    </source>
</evidence>
<evidence type="ECO:0000256" key="4">
    <source>
        <dbReference type="ARBA" id="ARBA00022723"/>
    </source>
</evidence>
<protein>
    <recommendedName>
        <fullName evidence="13">Cytosol non-specific dipeptidase</fullName>
        <ecNumber evidence="10">3.4.13.18</ecNumber>
    </recommendedName>
    <alternativeName>
        <fullName evidence="16">Aminoacyl-histidine dipeptidase</fullName>
    </alternativeName>
    <alternativeName>
        <fullName evidence="15">Beta-alanyl-histidine dipeptidase</fullName>
    </alternativeName>
    <alternativeName>
        <fullName evidence="14">Carnosinase</fullName>
    </alternativeName>
    <alternativeName>
        <fullName evidence="11">Peptidase D</fullName>
    </alternativeName>
    <alternativeName>
        <fullName evidence="17">Xaa-His dipeptidase</fullName>
    </alternativeName>
</protein>
<dbReference type="STRING" id="1528.SAMN04488579_1036"/>
<evidence type="ECO:0000259" key="18">
    <source>
        <dbReference type="Pfam" id="PF07687"/>
    </source>
</evidence>
<comment type="similarity">
    <text evidence="12">Belongs to the peptidase M20C family.</text>
</comment>
<evidence type="ECO:0000256" key="1">
    <source>
        <dbReference type="ARBA" id="ARBA00001941"/>
    </source>
</evidence>
<dbReference type="NCBIfam" id="TIGR01893">
    <property type="entry name" value="aa-his-dipept"/>
    <property type="match status" value="1"/>
</dbReference>
<sequence length="484" mass="52161">MEKILAGLTPKDVFEQFEAICGIPHGSYHTHAIADYCEAYAKAKGLSCLRDSANNLIITVPACPGYEDSAPVIFQGHMDMVCEKTPDSTFDFDTDGLKLVVEDGYIHATDTTLGGDDGIAIAMGLALMADSSIPHPKLYLVFTTDEEVGMGGATALDLSPIADATSMINMDSEEEGIFITGCAGGAFALCSYPLRCTKAKGLCTTIKVSGLAGGHSGTAIQYFGTNANVLLGQILFQLSKTLDYSIIRLNGGSKDNAIPREAQADILIGPNEKALITEKIAELAATFTRITGSIDRQLSITAEFGDIREYEVFGRDSEELAIFVLMNSPNGVMSMNHIQKGLVDTSLNLGIMRTDGDCLSLSFAVRSNQTASREFLTDRLCAFTRYLGGTASVSGVYPPWEYRTDSPLRDLAVAKYTEIYGKPPVVETIHAGLECGIIASKLPDLDILAMGPDILDIHTTEERMEIASVQRTWKFLLAILKSLK</sequence>
<dbReference type="InterPro" id="IPR002933">
    <property type="entry name" value="Peptidase_M20"/>
</dbReference>
<gene>
    <name evidence="19" type="ORF">SAMN04488579_1036</name>
</gene>
<keyword evidence="5" id="KW-0378">Hydrolase</keyword>
<dbReference type="InterPro" id="IPR001160">
    <property type="entry name" value="Peptidase_M20C"/>
</dbReference>
<evidence type="ECO:0000256" key="13">
    <source>
        <dbReference type="ARBA" id="ARBA00071271"/>
    </source>
</evidence>
<comment type="cofactor">
    <cofactor evidence="1">
        <name>Co(2+)</name>
        <dbReference type="ChEBI" id="CHEBI:48828"/>
    </cofactor>
</comment>
<evidence type="ECO:0000256" key="16">
    <source>
        <dbReference type="ARBA" id="ARBA00077688"/>
    </source>
</evidence>
<keyword evidence="7" id="KW-0482">Metalloprotease</keyword>
<dbReference type="EMBL" id="FNOU01000003">
    <property type="protein sequence ID" value="SDX50564.1"/>
    <property type="molecule type" value="Genomic_DNA"/>
</dbReference>
<dbReference type="GO" id="GO:0005829">
    <property type="term" value="C:cytosol"/>
    <property type="evidence" value="ECO:0007669"/>
    <property type="project" value="TreeGrafter"/>
</dbReference>
<dbReference type="PANTHER" id="PTHR43501:SF1">
    <property type="entry name" value="CYTOSOL NON-SPECIFIC DIPEPTIDASE"/>
    <property type="match status" value="1"/>
</dbReference>
<dbReference type="Pfam" id="PF07687">
    <property type="entry name" value="M20_dimer"/>
    <property type="match status" value="1"/>
</dbReference>
<keyword evidence="4" id="KW-0479">Metal-binding</keyword>
<dbReference type="Pfam" id="PF01546">
    <property type="entry name" value="Peptidase_M20"/>
    <property type="match status" value="1"/>
</dbReference>
<evidence type="ECO:0000256" key="10">
    <source>
        <dbReference type="ARBA" id="ARBA00038976"/>
    </source>
</evidence>
<dbReference type="RefSeq" id="WP_090243201.1">
    <property type="nucleotide sequence ID" value="NZ_FNOU01000003.1"/>
</dbReference>
<dbReference type="FunFam" id="3.40.630.10:FF:000015">
    <property type="entry name" value="Aminoacyl-histidine dipeptidase PepD"/>
    <property type="match status" value="1"/>
</dbReference>
<evidence type="ECO:0000313" key="19">
    <source>
        <dbReference type="EMBL" id="SDX50564.1"/>
    </source>
</evidence>
<dbReference type="SUPFAM" id="SSF53187">
    <property type="entry name" value="Zn-dependent exopeptidases"/>
    <property type="match status" value="1"/>
</dbReference>
<dbReference type="PANTHER" id="PTHR43501">
    <property type="entry name" value="CYTOSOL NON-SPECIFIC DIPEPTIDASE"/>
    <property type="match status" value="1"/>
</dbReference>
<dbReference type="GO" id="GO:0070573">
    <property type="term" value="F:metallodipeptidase activity"/>
    <property type="evidence" value="ECO:0007669"/>
    <property type="project" value="TreeGrafter"/>
</dbReference>
<evidence type="ECO:0000256" key="12">
    <source>
        <dbReference type="ARBA" id="ARBA00061423"/>
    </source>
</evidence>
<dbReference type="GO" id="GO:0046872">
    <property type="term" value="F:metal ion binding"/>
    <property type="evidence" value="ECO:0007669"/>
    <property type="project" value="UniProtKB-KW"/>
</dbReference>
<proteinExistence type="inferred from homology"/>
<organism evidence="19 20">
    <name type="scientific">Eubacterium barkeri</name>
    <name type="common">Clostridium barkeri</name>
    <dbReference type="NCBI Taxonomy" id="1528"/>
    <lineage>
        <taxon>Bacteria</taxon>
        <taxon>Bacillati</taxon>
        <taxon>Bacillota</taxon>
        <taxon>Clostridia</taxon>
        <taxon>Eubacteriales</taxon>
        <taxon>Eubacteriaceae</taxon>
        <taxon>Eubacterium</taxon>
    </lineage>
</organism>
<evidence type="ECO:0000256" key="11">
    <source>
        <dbReference type="ARBA" id="ARBA00044252"/>
    </source>
</evidence>
<evidence type="ECO:0000256" key="14">
    <source>
        <dbReference type="ARBA" id="ARBA00075285"/>
    </source>
</evidence>
<keyword evidence="6" id="KW-0862">Zinc</keyword>